<dbReference type="PANTHER" id="PTHR12338:SF5">
    <property type="entry name" value="ANTIGEN 43-RELATED"/>
    <property type="match status" value="1"/>
</dbReference>
<keyword evidence="4" id="KW-1185">Reference proteome</keyword>
<evidence type="ECO:0000313" key="3">
    <source>
        <dbReference type="EMBL" id="MDF8334381.1"/>
    </source>
</evidence>
<dbReference type="InterPro" id="IPR021026">
    <property type="entry name" value="Filamn_hemagglutn_DUF3739"/>
</dbReference>
<dbReference type="PROSITE" id="PS51318">
    <property type="entry name" value="TAT"/>
    <property type="match status" value="1"/>
</dbReference>
<comment type="caution">
    <text evidence="3">The sequence shown here is derived from an EMBL/GenBank/DDBJ whole genome shotgun (WGS) entry which is preliminary data.</text>
</comment>
<accession>A0ABT6CKQ9</accession>
<dbReference type="InterPro" id="IPR011050">
    <property type="entry name" value="Pectin_lyase_fold/virulence"/>
</dbReference>
<feature type="signal peptide" evidence="1">
    <location>
        <begin position="1"/>
        <end position="30"/>
    </location>
</feature>
<gene>
    <name evidence="3" type="ORF">POM99_14315</name>
</gene>
<evidence type="ECO:0000256" key="1">
    <source>
        <dbReference type="SAM" id="SignalP"/>
    </source>
</evidence>
<dbReference type="InterPro" id="IPR012334">
    <property type="entry name" value="Pectin_lyas_fold"/>
</dbReference>
<name>A0ABT6CKQ9_9SPHN</name>
<reference evidence="3 4" key="1">
    <citation type="submission" date="2023-03" db="EMBL/GenBank/DDBJ databases">
        <title>Novosphingobium cyanobacteriorum sp. nov., isolated from a eutrophic reservoir during the Microcystis bloom period.</title>
        <authorList>
            <person name="Kang M."/>
            <person name="Le V."/>
            <person name="Ko S.-R."/>
            <person name="Lee S.-A."/>
            <person name="Ahn C.-Y."/>
        </authorList>
    </citation>
    <scope>NUCLEOTIDE SEQUENCE [LARGE SCALE GENOMIC DNA]</scope>
    <source>
        <strain evidence="3 4">HBC54</strain>
    </source>
</reference>
<dbReference type="SMART" id="SM00912">
    <property type="entry name" value="Haemagg_act"/>
    <property type="match status" value="1"/>
</dbReference>
<keyword evidence="1" id="KW-0732">Signal</keyword>
<dbReference type="NCBIfam" id="TIGR01901">
    <property type="entry name" value="adhes_NPXG"/>
    <property type="match status" value="1"/>
</dbReference>
<sequence length="4354" mass="441288">MISRQGAMRRRLLASASATVLGLSVSVAPADAQMARLRGAVGAAPVVTAPPTSTATPLRGQRMQDALAAQIANRATIASMRTIVTEARNAALAAVRTKPSDGLSANGLNPAVTAPVLAANDATGLGTWQGALMPTQVQSGDSYTVTIKQTDSRALLSWNNFDVGQNTTLKFDQTLNGKAQADWVVLNRVVDPNARPTTILGKIEAAGTVLVLNRNGVIFGKGAQVSTHSLLASTLEIGNYAKDATGAADPGNSFTGLTLKERNAAYLENGLLGPSATPTKFVPMITSALAGQGTYSINNAQAAFSDTPEGQVVVDRGATITAGKGGFVILTGPNVSNDGTLTAPEGQVSLQAGRAISYTVSTGDANGVDPDIRGLILRSTTETGGNAVNSGLIEVPRGYISLGADLTGTVINSGLLASTTSVSRNGAISLTAGHVVISAGADPAHAGGIAILEDKNGETVPQGTADSPPNFKASRIEIGGMYVAATTLGAQVGLLGPAQVDFGANAMLLAPGATVSIGGRASQTWDPQDYLAQTHAPLEGSINVADGAVIDVSGIKDVALSAGRNTVQISPLKGNELRDTPNYRDVTTDGSFTLNGKTVYIDPRKSGVRADGVKWIGSPLIEAGSAASQIGVTAAELMTKGGNVTFAVKIVEGAADAASAPNVNIAKGATVDFSGGWVRYDAGWVRESRLIRADGTLVPISQADPNGDYIGLADTYDETQSRFGVSETYSSKALNGAQYEAAYDEGRDAGAMVVRASTGTVDATLHGDAFAGKNQIAAGTPGTAGSAIARDPRKLQSSGQQMPSGGFLRIGSFSGSSGVGLGGDIFVHADGAADLPVGQGAFLLSDRQLSAAGLSALTLQSSGRVTFGTGSKLTLADGGALTVDAGRTITFGGDVTAHGGSIAARTYELNGIVLRSSIATTGSAFTTADDVKHVYAEGEALPNLFDVVVDGTLDVSGKWSNDLLAAGGFTTGKAFTNGGSISLAVAPKVLVGLGESIDTATDAADLTGDLLIRPGALLNVSSGGYVDATGALQLTARGGNVTLLNETVYASLSRTDPLLDNTSTTDLPIGGENQSVTFTPYFLEDASKGVRSALVPSVQRSVIQFDASNFKGFSFGGGGAFTLVAPEISLGGTKVDGKAWLALDFLQQTGFGALNLTAWKSRTFKDLFDNGIAGNSAFLDTTQFVIRDGETLNLSQALLPSVLDPAAASKLIGLQTGGDVTTLVSASIPVDAWDRRAATLSIGGLSELVVEQGGSITGAAGAGITASKLFNQGTIRIMGGSILQRSALPEVLLSRAIGVRDESLGGTGLDSVLGGHAVVDGHVQYAEDATSLVDPTLTNGQLFSISGKDRTVFFLGALDAGTGIRLAEGSVTDLSGGLVVNPRAPVLADGRRMVAGTLYAGGSLRTSAAFFDPSSLLLSSPAYGAGRAQVIKGGTTIDYARAQVGMALQADAGSTIDISGAAASLDVQTGIDSFALTPQWSNGGTISALSGGSLAGATIRAAGGAAQAEGGVLEWLAPTLTQSYAGLVSTSNVLSADQIEDSGFSTLSVRKSLGLSGDVSLKLSKALILSSADSASSSPQERDFQVGVTLLSSGAARIEAPYIRLSSRAQTAPSSLTSAATEGSITFAANTIDLVGGIGFAVPGAGKGSVNFDAAGDIRLTGVAPAVVDVTRQVGLTGGVIATGDLSFKANQVYATTGTGNLQQLIEDRRNGTTNSAALPFLVASVAEGGTVSFASNGGVVPDSPLSAGSWLRVLGAHIRQDGVLRAPLGLLEIGSSSRQRIPGSLTFAPATQDVTFGAGSVTSVSGKGLNVPYGQTTDLTEYYFTPNTNGALTTAPSGQLVLSGGTIDVATGATIDGQGGGDVFAYEFVSGTGGSRDVLSRFNSDSFSANNGLQYADGRQVYAILPVAKAGEIAADDPLYSADYGVGGGDLYGLSAGRTVWLDAAPGIAAGEYLLLPAHYALVPGTLRLVENTAAVAPYAGAAAKLRDGSVVVGGSFGTAGTDFRESERRSFTVQDADSFLKYARIRLTSATDNFDKLADKKDLAKPRAPRDAARFVINPGTAFTADGAFLAGAAAGGRGAQFDIAASAIEIRAAAGGAETPGVLSLTTGTLANLHAESLLIGGVRQDSADGTTRLDVVARDLSVARDVSLALPELILAVGGQDSSLKVAAGASLVATGTLSGSDDGAYVVGYAEGPRLRQDADNTGVGALLRVSSGADRQVERTIDPSLGFSDGAQTALRFGAGAKVAGNALMLNSTGVVGFGEGVSISGKAIDYSSAKISFADNGMDPAIASQLAAADKLSLHSRRVITLGDALPAKFNALTIDAPGLAAGAGDATISAKTLTLGNSGDERATCSASGQAGCGSGASLTLQADQITLGSGMVRTFGFEGGVTLQAAKGLLVEGTGTLAIDDAGDPQRVSLTIRTPFIADHASGKQADLANGGADYAFLTTGKVTVDGTGLTGDLAGVKQAPGSIVSFGALDAEVASLTVNNATIRATAGLVNGWARRDIAVTGSSAILAPGYQTRIGTAADGLLATAGGGTINLRSLDGSITLASTAALTVDNGLGDAGKLILASSHGDIRLGAALNGGIAATAKRKASITLDADRILTGNGEAFGLAGFVSDYGNHFRGDMAIHTGEGDLTLNAGQSLVASSVRLVTDSGRITIAGTIDTSGDDVSALKMSDPAYAAARVNGGDIALYGADGVSLAATARLDTGTSGYSALDSRQASAGDVTIGISAQGAGISIVQGAVIDVSAARTQDRLVAVTVKDPTTLNQSTAYRLAAGDLGGSVVFRAPLVNGAVDIDPKGTIKGAASLQIEAFKRFDLDAIADAGKFSGVTRSRGAIHLDAGATGLPNFLADTGSKGAMAEFIRNFSVRLKHGGDLTGYRLRPEAELVSASNVVIDSNINLGAGQITDYAGALQDGLIKVSPLGPDATGNPRYEVVAGKEGELFAKYVDMTFRVGGAVTGEAGVLTVRTAKDLQVSGSISDGYFAFHDRTDPAYINYQLGGGDRTYHPGVVVDCASGSICDFGLPSYSELIALGRRPSDDDIVKIDLTSGLQGGQATPIFVHSPYSASANSAAANGTGNSIGIGELFPLVDGKAVNSSDIRLTAGADLASADPLAFDRSSKGSVTVSGEKSYRVVARDGGASIGDTLQLGFDDGSGTYLFDNASSFLNGRFADYVDAQTAGDYYTRLDWGSDSDLSDAAKAAAATFFTGHRFIREGGEVVGVYASLAEVAQFLSGDFGKNYGNLNPDLSAEASSAVTFDQSVATYRPVIRTGNGNISIAAAGDIDLVGSSKVVYRDASGSSRDAGGAPYEAEFSSAQVGGAAIYTAGTRLPTIGLSGRIVADPASPEKLDYIPSPQGLLDFAPVLAGNGGDVSLEAGRDVIGRRDIWSEAFLGEGTEIDTEMPGYEAGTSTFDPAHIGGSSQRWRVGAVGLDTRIGVVSQLFGSGVGALAGGDVMVRAARDVADLTIALDNSIVTDRTAAGARTLASTGSGNLTLQAGRDMLGGQVDIASGVGRLDIGRAVGSAGETLTGGSYDDQIPNADIRNLLRIRVADSNVSLAARGSVVIGGIGALGAEQAGAGLNSQLNSAGFFSPVAGVSASTVGKLSLVQNRKEMRVAFMDVDTSISSASFLRGYVLPPSLALSSLSSDLAFGNGIASLQYPSRYGQLSLVAGGNMGSFALSMSDANPSDLPGAFTVASFDGFAGNAFRLGGLGFTFGSVVGPTDDVTLRLYHDRNVTHADDTTPAQIYAGGSISSVQLALPKAARVNAGRDIVDFYFEGQNVRSSDVTSIVAGRDITATSNLPPLGSSASGRPFVNVTNIVLGGPGSLLVQAGRDLGPFLNSVTVGGVSYGGGIRTIGNEANPWLGGQGADIYALFGVANGADYDALSSTYLDPANLAKLDGDLFVQVSDSAGNKSPDRAKPIYAAKLALWLKDNAPDLFASALPGATGKSDSAIANLAYGSYDKLYAAFTTGLSQERQRQFLIKEVYFGELTAPADPNGPSYQQYVRGYRAIQTLFPASAGYTDNLATFETDPSTVSEAHPLGEATKKLVDGQPAVATRVITGNVDLRLATIQTSRGGTIDILGPGGDFIAGSVVRTSQQAASKSTPLGSTGLFNIRNGAALSVSPVRISSIPIGYEGVLSLRGGEIQSFTDGDFRLNQSRLFTLSGGDVTMWSSNGDLNAGQGPKTASNFPPVVLRFDPNAFAEVDSAGSVSGAGIAAFRPSLDVEPSSVILLAPVGTVDAGDAGVRASGDVFVAAARVANADNFKVGGTSVGVPTTAVVAAPAVPASATAAVAATAAQAGAQQKNDAGDRQSIIRVDVLGYVGPDSDTCPSGKRDADGRCAN</sequence>
<feature type="chain" id="PRO_5047256054" evidence="1">
    <location>
        <begin position="31"/>
        <end position="4354"/>
    </location>
</feature>
<evidence type="ECO:0000259" key="2">
    <source>
        <dbReference type="SMART" id="SM00912"/>
    </source>
</evidence>
<dbReference type="SUPFAM" id="SSF51126">
    <property type="entry name" value="Pectin lyase-like"/>
    <property type="match status" value="1"/>
</dbReference>
<dbReference type="EMBL" id="JAROCY010000013">
    <property type="protein sequence ID" value="MDF8334381.1"/>
    <property type="molecule type" value="Genomic_DNA"/>
</dbReference>
<dbReference type="RefSeq" id="WP_277278997.1">
    <property type="nucleotide sequence ID" value="NZ_JAROCY010000013.1"/>
</dbReference>
<dbReference type="InterPro" id="IPR006311">
    <property type="entry name" value="TAT_signal"/>
</dbReference>
<dbReference type="InterPro" id="IPR008638">
    <property type="entry name" value="FhaB/CdiA-like_TPS"/>
</dbReference>
<dbReference type="Proteomes" id="UP001222770">
    <property type="component" value="Unassembled WGS sequence"/>
</dbReference>
<proteinExistence type="predicted"/>
<feature type="domain" description="Filamentous haemagglutinin FhaB/tRNA nuclease CdiA-like TPS" evidence="2">
    <location>
        <begin position="119"/>
        <end position="241"/>
    </location>
</feature>
<organism evidence="3 4">
    <name type="scientific">Novosphingobium cyanobacteriorum</name>
    <dbReference type="NCBI Taxonomy" id="3024215"/>
    <lineage>
        <taxon>Bacteria</taxon>
        <taxon>Pseudomonadati</taxon>
        <taxon>Pseudomonadota</taxon>
        <taxon>Alphaproteobacteria</taxon>
        <taxon>Sphingomonadales</taxon>
        <taxon>Sphingomonadaceae</taxon>
        <taxon>Novosphingobium</taxon>
    </lineage>
</organism>
<dbReference type="InterPro" id="IPR050909">
    <property type="entry name" value="Bact_Autotransporter_VF"/>
</dbReference>
<evidence type="ECO:0000313" key="4">
    <source>
        <dbReference type="Proteomes" id="UP001222770"/>
    </source>
</evidence>
<dbReference type="Gene3D" id="2.160.20.10">
    <property type="entry name" value="Single-stranded right-handed beta-helix, Pectin lyase-like"/>
    <property type="match status" value="1"/>
</dbReference>
<dbReference type="Pfam" id="PF12545">
    <property type="entry name" value="DUF3739"/>
    <property type="match status" value="1"/>
</dbReference>
<protein>
    <submittedName>
        <fullName evidence="3">Filamentous hemagglutinin family protein</fullName>
    </submittedName>
</protein>
<dbReference type="PANTHER" id="PTHR12338">
    <property type="entry name" value="AUTOTRANSPORTER"/>
    <property type="match status" value="1"/>
</dbReference>